<sequence length="324" mass="33724">MVPRFSFAGLLTLLLGLSPTARAAHYTFTTIDVPGARDTEVVGINNHGQLTGAYFDLAGFSHAFVYSNGVFTTIAPPPGNQFFGARAINDAGEVLGHADVTGNYLFNGVTYTPIPNVPGSSSTLASGINNAGDITGDYVTADGSQVLGFLLKNGVFTTFSAPGGGNWTSGVGINDADQIVGHAYDSPLIASEFHGFLYRQGVFTRIEPPGVFESNATGINNLGQIVGTYHDPLIPTPSHIGSFLYSNGVYTKFDPPGAVSSGASDINDAGQIVGTFVDAAGREHGFIASVVPEPSSLAMAGIAGLVGLGCTWHHRRRRRSGALQ</sequence>
<dbReference type="OrthoDB" id="289450at2"/>
<proteinExistence type="predicted"/>
<dbReference type="AlphaFoldDB" id="A0A1U7CM42"/>
<dbReference type="Proteomes" id="UP000186309">
    <property type="component" value="Chromosome"/>
</dbReference>
<evidence type="ECO:0000313" key="3">
    <source>
        <dbReference type="EMBL" id="APW59991.1"/>
    </source>
</evidence>
<keyword evidence="1" id="KW-0732">Signal</keyword>
<dbReference type="InterPro" id="IPR013424">
    <property type="entry name" value="Ice-binding_C"/>
</dbReference>
<dbReference type="RefSeq" id="WP_076344327.1">
    <property type="nucleotide sequence ID" value="NZ_CP019082.1"/>
</dbReference>
<organism evidence="3 4">
    <name type="scientific">Paludisphaera borealis</name>
    <dbReference type="NCBI Taxonomy" id="1387353"/>
    <lineage>
        <taxon>Bacteria</taxon>
        <taxon>Pseudomonadati</taxon>
        <taxon>Planctomycetota</taxon>
        <taxon>Planctomycetia</taxon>
        <taxon>Isosphaerales</taxon>
        <taxon>Isosphaeraceae</taxon>
        <taxon>Paludisphaera</taxon>
    </lineage>
</organism>
<feature type="signal peptide" evidence="1">
    <location>
        <begin position="1"/>
        <end position="23"/>
    </location>
</feature>
<feature type="chain" id="PRO_5013092382" description="Ice-binding protein C-terminal domain-containing protein" evidence="1">
    <location>
        <begin position="24"/>
        <end position="324"/>
    </location>
</feature>
<gene>
    <name evidence="3" type="ORF">BSF38_01453</name>
</gene>
<dbReference type="Pfam" id="PF07589">
    <property type="entry name" value="PEP-CTERM"/>
    <property type="match status" value="1"/>
</dbReference>
<protein>
    <recommendedName>
        <fullName evidence="2">Ice-binding protein C-terminal domain-containing protein</fullName>
    </recommendedName>
</protein>
<evidence type="ECO:0000313" key="4">
    <source>
        <dbReference type="Proteomes" id="UP000186309"/>
    </source>
</evidence>
<feature type="domain" description="Ice-binding protein C-terminal" evidence="2">
    <location>
        <begin position="291"/>
        <end position="309"/>
    </location>
</feature>
<dbReference type="STRING" id="1387353.BSF38_01453"/>
<accession>A0A1U7CM42</accession>
<evidence type="ECO:0000256" key="1">
    <source>
        <dbReference type="SAM" id="SignalP"/>
    </source>
</evidence>
<name>A0A1U7CM42_9BACT</name>
<dbReference type="EMBL" id="CP019082">
    <property type="protein sequence ID" value="APW59991.1"/>
    <property type="molecule type" value="Genomic_DNA"/>
</dbReference>
<keyword evidence="4" id="KW-1185">Reference proteome</keyword>
<evidence type="ECO:0000259" key="2">
    <source>
        <dbReference type="Pfam" id="PF07589"/>
    </source>
</evidence>
<dbReference type="KEGG" id="pbor:BSF38_01453"/>
<reference evidence="4" key="1">
    <citation type="submission" date="2016-12" db="EMBL/GenBank/DDBJ databases">
        <title>Comparative genomics of four Isosphaeraceae planctomycetes: a common pool of plasmids and glycoside hydrolase genes.</title>
        <authorList>
            <person name="Ivanova A."/>
        </authorList>
    </citation>
    <scope>NUCLEOTIDE SEQUENCE [LARGE SCALE GENOMIC DNA]</scope>
    <source>
        <strain evidence="4">PX4</strain>
    </source>
</reference>